<protein>
    <submittedName>
        <fullName evidence="3">DNA-binding phage protein</fullName>
    </submittedName>
</protein>
<comment type="caution">
    <text evidence="3">The sequence shown here is derived from an EMBL/GenBank/DDBJ whole genome shotgun (WGS) entry which is preliminary data.</text>
</comment>
<dbReference type="SUPFAM" id="SSF47413">
    <property type="entry name" value="lambda repressor-like DNA-binding domains"/>
    <property type="match status" value="1"/>
</dbReference>
<name>C4ILG7_CLOBU</name>
<dbReference type="HOGENOM" id="CLU_066192_4_2_9"/>
<dbReference type="Proteomes" id="UP000003081">
    <property type="component" value="Unassembled WGS sequence"/>
</dbReference>
<dbReference type="PROSITE" id="PS50943">
    <property type="entry name" value="HTH_CROC1"/>
    <property type="match status" value="1"/>
</dbReference>
<dbReference type="eggNOG" id="COG1396">
    <property type="taxonomic scope" value="Bacteria"/>
</dbReference>
<keyword evidence="4" id="KW-1185">Reference proteome</keyword>
<organism evidence="3 4">
    <name type="scientific">Clostridium butyricum E4 str. BoNT E BL5262</name>
    <dbReference type="NCBI Taxonomy" id="632245"/>
    <lineage>
        <taxon>Bacteria</taxon>
        <taxon>Bacillati</taxon>
        <taxon>Bacillota</taxon>
        <taxon>Clostridia</taxon>
        <taxon>Eubacteriales</taxon>
        <taxon>Clostridiaceae</taxon>
        <taxon>Clostridium</taxon>
    </lineage>
</organism>
<dbReference type="CDD" id="cd00093">
    <property type="entry name" value="HTH_XRE"/>
    <property type="match status" value="1"/>
</dbReference>
<dbReference type="Pfam" id="PF01381">
    <property type="entry name" value="HTH_3"/>
    <property type="match status" value="1"/>
</dbReference>
<evidence type="ECO:0000259" key="2">
    <source>
        <dbReference type="PROSITE" id="PS50943"/>
    </source>
</evidence>
<dbReference type="AlphaFoldDB" id="C4ILG7"/>
<dbReference type="InterPro" id="IPR001387">
    <property type="entry name" value="Cro/C1-type_HTH"/>
</dbReference>
<dbReference type="InterPro" id="IPR010982">
    <property type="entry name" value="Lambda_DNA-bd_dom_sf"/>
</dbReference>
<dbReference type="SMART" id="SM00530">
    <property type="entry name" value="HTH_XRE"/>
    <property type="match status" value="1"/>
</dbReference>
<proteinExistence type="predicted"/>
<dbReference type="GO" id="GO:0003677">
    <property type="term" value="F:DNA binding"/>
    <property type="evidence" value="ECO:0007669"/>
    <property type="project" value="UniProtKB-KW"/>
</dbReference>
<evidence type="ECO:0000313" key="4">
    <source>
        <dbReference type="Proteomes" id="UP000003081"/>
    </source>
</evidence>
<dbReference type="EMBL" id="ACOM01000005">
    <property type="protein sequence ID" value="EEP53090.1"/>
    <property type="molecule type" value="Genomic_DNA"/>
</dbReference>
<reference evidence="3 4" key="1">
    <citation type="submission" date="2009-08" db="EMBL/GenBank/DDBJ databases">
        <authorList>
            <person name="Shrivastava S."/>
            <person name="Brinkac L.B."/>
            <person name="Brown J.L."/>
            <person name="Bruce D.B."/>
            <person name="Detter C."/>
            <person name="Green L.D."/>
            <person name="Munk C.A."/>
            <person name="Rogers Y.C."/>
            <person name="Tapia R."/>
            <person name="Sims D.R."/>
            <person name="Smith L.A."/>
            <person name="Smith T.J."/>
            <person name="Sutton G."/>
            <person name="Brettin T."/>
        </authorList>
    </citation>
    <scope>NUCLEOTIDE SEQUENCE [LARGE SCALE GENOMIC DNA]</scope>
    <source>
        <strain evidence="4">E4 str. BoNT E BL5262</strain>
    </source>
</reference>
<dbReference type="PANTHER" id="PTHR46558:SF11">
    <property type="entry name" value="HTH-TYPE TRANSCRIPTIONAL REGULATOR XRE"/>
    <property type="match status" value="1"/>
</dbReference>
<dbReference type="Gene3D" id="1.10.260.40">
    <property type="entry name" value="lambda repressor-like DNA-binding domains"/>
    <property type="match status" value="1"/>
</dbReference>
<accession>C4ILG7</accession>
<keyword evidence="1 3" id="KW-0238">DNA-binding</keyword>
<gene>
    <name evidence="3" type="ORF">CLP_1601</name>
</gene>
<dbReference type="RefSeq" id="WP_003406294.1">
    <property type="nucleotide sequence ID" value="NZ_ACOM01000005.1"/>
</dbReference>
<sequence length="118" mass="13354">MKTIGRKIEERLQELDLSQKDLADKVNVTEATISRYITGTRSPRGEILSRIAVALGLTTDYLLGNESMENDIKLIVNKKYDDISKVFNKKGLSLDNIDSDEFETILDMYILAKGIKKD</sequence>
<evidence type="ECO:0000313" key="3">
    <source>
        <dbReference type="EMBL" id="EEP53090.1"/>
    </source>
</evidence>
<evidence type="ECO:0000256" key="1">
    <source>
        <dbReference type="ARBA" id="ARBA00023125"/>
    </source>
</evidence>
<feature type="domain" description="HTH cro/C1-type" evidence="2">
    <location>
        <begin position="8"/>
        <end position="62"/>
    </location>
</feature>
<dbReference type="PANTHER" id="PTHR46558">
    <property type="entry name" value="TRACRIPTIONAL REGULATORY PROTEIN-RELATED-RELATED"/>
    <property type="match status" value="1"/>
</dbReference>